<comment type="caution">
    <text evidence="1">The sequence shown here is derived from an EMBL/GenBank/DDBJ whole genome shotgun (WGS) entry which is preliminary data.</text>
</comment>
<keyword evidence="2" id="KW-1185">Reference proteome</keyword>
<evidence type="ECO:0000313" key="1">
    <source>
        <dbReference type="EMBL" id="MBE0366419.1"/>
    </source>
</evidence>
<accession>A0ABR9E5Z9</accession>
<dbReference type="Proteomes" id="UP000615755">
    <property type="component" value="Unassembled WGS sequence"/>
</dbReference>
<proteinExistence type="predicted"/>
<sequence length="219" mass="24528">MSTQQLIELDNAMLLNLNFSLNFNELTRRCFELRPVIVVNNGWFVTSKNIYCNEGVILLDSYSPSQYQLSGSELVPNFLLEQDELVVGRVASDAQTSTSSLSAERFVTELLKYEILWVKRAFEHVGEYLKGRSIESASAAKHPVITQLMAGIAQDIYVISQVGDLKDKKNQQFVAEELYSIVSRLIKAAGGRSMLCGNLVQMDVMFKALNSVYLEKASV</sequence>
<dbReference type="RefSeq" id="WP_192505960.1">
    <property type="nucleotide sequence ID" value="NZ_AQGV01000009.1"/>
</dbReference>
<evidence type="ECO:0000313" key="2">
    <source>
        <dbReference type="Proteomes" id="UP000615755"/>
    </source>
</evidence>
<protein>
    <submittedName>
        <fullName evidence="1">Uncharacterized protein</fullName>
    </submittedName>
</protein>
<dbReference type="EMBL" id="AQGV01000009">
    <property type="protein sequence ID" value="MBE0366419.1"/>
    <property type="molecule type" value="Genomic_DNA"/>
</dbReference>
<reference evidence="1 2" key="1">
    <citation type="submission" date="2015-03" db="EMBL/GenBank/DDBJ databases">
        <title>Genome sequence of Pseudoalteromonas aurantia.</title>
        <authorList>
            <person name="Xie B.-B."/>
            <person name="Rong J.-C."/>
            <person name="Qin Q.-L."/>
            <person name="Zhang Y.-Z."/>
        </authorList>
    </citation>
    <scope>NUCLEOTIDE SEQUENCE [LARGE SCALE GENOMIC DNA]</scope>
    <source>
        <strain evidence="1 2">208</strain>
    </source>
</reference>
<organism evidence="1 2">
    <name type="scientific">Pseudoalteromonas aurantia 208</name>
    <dbReference type="NCBI Taxonomy" id="1314867"/>
    <lineage>
        <taxon>Bacteria</taxon>
        <taxon>Pseudomonadati</taxon>
        <taxon>Pseudomonadota</taxon>
        <taxon>Gammaproteobacteria</taxon>
        <taxon>Alteromonadales</taxon>
        <taxon>Pseudoalteromonadaceae</taxon>
        <taxon>Pseudoalteromonas</taxon>
    </lineage>
</organism>
<gene>
    <name evidence="1" type="ORF">PAUR_a3424</name>
</gene>
<name>A0ABR9E5Z9_9GAMM</name>